<feature type="domain" description="Trafficking protein particle complex subunit 11" evidence="2">
    <location>
        <begin position="333"/>
        <end position="599"/>
    </location>
</feature>
<dbReference type="PANTHER" id="PTHR14374">
    <property type="entry name" value="FOIE GRAS"/>
    <property type="match status" value="1"/>
</dbReference>
<reference evidence="3" key="1">
    <citation type="submission" date="2020-10" db="EMBL/GenBank/DDBJ databases">
        <authorList>
            <person name="Muller C M."/>
        </authorList>
    </citation>
    <scope>NUCLEOTIDE SEQUENCE</scope>
    <source>
        <strain evidence="3">THUN-12</strain>
    </source>
</reference>
<proteinExistence type="predicted"/>
<dbReference type="EMBL" id="CAJHIT010000009">
    <property type="protein sequence ID" value="CAD6504522.1"/>
    <property type="molecule type" value="Genomic_DNA"/>
</dbReference>
<feature type="domain" description="Gryzun putative trafficking through Golgi" evidence="1">
    <location>
        <begin position="627"/>
        <end position="1200"/>
    </location>
</feature>
<dbReference type="InterPro" id="IPR012880">
    <property type="entry name" value="Gryzun"/>
</dbReference>
<dbReference type="Pfam" id="PF07919">
    <property type="entry name" value="Gryzun"/>
    <property type="match status" value="1"/>
</dbReference>
<accession>A0A9W4D631</accession>
<dbReference type="PANTHER" id="PTHR14374:SF0">
    <property type="entry name" value="TRAFFICKING PROTEIN PARTICLE COMPLEX SUBUNIT 11"/>
    <property type="match status" value="1"/>
</dbReference>
<dbReference type="Proteomes" id="UP000683417">
    <property type="component" value="Unassembled WGS sequence"/>
</dbReference>
<dbReference type="InterPro" id="IPR021773">
    <property type="entry name" value="TPC11"/>
</dbReference>
<evidence type="ECO:0000313" key="3">
    <source>
        <dbReference type="EMBL" id="CAD6504522.1"/>
    </source>
</evidence>
<evidence type="ECO:0000259" key="1">
    <source>
        <dbReference type="Pfam" id="PF07919"/>
    </source>
</evidence>
<evidence type="ECO:0000313" key="4">
    <source>
        <dbReference type="Proteomes" id="UP000683417"/>
    </source>
</evidence>
<sequence>MDDFESAFVVHNTPLLIISGISSGDKGDLNPDRVNSPVSDALHVDPEVVSALTKCLRNVDATELAWNSQEFAGKNKFRFKIVGEEYTLPNLTTTRKGSTKVLNQKYNQNIHSILSPLCPDSELFPDGLINSKWIEKHQDSVPSVLVRFYAFSNDPNLSTVHDNQLKTDIINLKKNISQSGYRTRFVVIIFCNKKSSSIDIENRLSKIRRDTGFDTKTSLFYFYLLNSSADLEGFLDTIISSIYSVCIDYYLELSKHARRKKNRSAVPRQTAPSTSGTSQTLSIQGWNFRYDFKLGIFAEFRQEMESAQRQYEGAYEALLGPDVIETIASLSTRCKEARCLADIISLRIIRCQLWNGNHCAAVRRWAMHKERMKDYVDRRGKGSNTYGWEAWEARWSKSMAEMIKKVSIPELESSLIYFPVEKNIALSEIMPPWFRLHHPGYWFLAASKHIMARRQLAQQIPEEDRIKPGSSVSKATRKGYMYDTYMCPEPYEEYPPSKIHGTNHSSLILDLLDKAIYEFETRKQSRFIQELKLLYAKELMLSYAWKDALNILKPLGQTMSYRKECWWNAAGEVLRATRKAAMQVGDAQCIVAVDWELMNNDFSSNSEKSIDLTCSLEGLNLEKKPIIVLKSDEVHSFLTMSYTFNCLESNVGELCSSQLSISSNSIISMAPLTIADIKVNFEGSLKSINIKHKETLETSSSSKLTISTHVLLREILEDGCLTLIGDTDLRLLSGQTRVLEFKNYFRESGEVKAVSATASMFMNLFDLTYVHNLANNNSMSIRREEETISRRLMQHNCSSVKVLPKPPKLKLELGEKLSQYFINEQISLPLKLFNDEVTDSFVYLDAQLLGESLPEMSIKIDFDPHNFPEKEEGDENLDFPGIRIGKVLKGEVAVVNIIIPALQIPAKYEISIKAAYYLTSDKKEPVYKTLVTEFQVICPFEAEFNFTPEIYPDPWPSLFSHNEDELSIENKDKNFKGLAQKWSLSANFKSSASTTMIIEDINLEIFPTNEDINCLINLAIKIPKEGLQILPDSQEEAHFDISVQKLSLEDRRAATLEMFFILLWRRDNQSSLINRTVLSVPQCHVLSSEPRVLAAVSSSSVSPIICLDLVIENPSSHFLSFGMNIEPCEKVAFSGNKQRTLQLLPLSRKKVQFRLLPSMRSEWIGPIRCTIRDRYFQKVLKVSPNRKLRSDKDGIMIRVPTERL</sequence>
<gene>
    <name evidence="3" type="ORF">BGTH12_LOCUS5880</name>
</gene>
<organism evidence="3 4">
    <name type="scientific">Blumeria graminis f. sp. triticale</name>
    <dbReference type="NCBI Taxonomy" id="1689686"/>
    <lineage>
        <taxon>Eukaryota</taxon>
        <taxon>Fungi</taxon>
        <taxon>Dikarya</taxon>
        <taxon>Ascomycota</taxon>
        <taxon>Pezizomycotina</taxon>
        <taxon>Leotiomycetes</taxon>
        <taxon>Erysiphales</taxon>
        <taxon>Erysiphaceae</taxon>
        <taxon>Blumeria</taxon>
    </lineage>
</organism>
<protein>
    <submittedName>
        <fullName evidence="3">BgTH12-00032</fullName>
    </submittedName>
</protein>
<comment type="caution">
    <text evidence="3">The sequence shown here is derived from an EMBL/GenBank/DDBJ whole genome shotgun (WGS) entry which is preliminary data.</text>
</comment>
<dbReference type="AlphaFoldDB" id="A0A9W4D631"/>
<evidence type="ECO:0000259" key="2">
    <source>
        <dbReference type="Pfam" id="PF11817"/>
    </source>
</evidence>
<name>A0A9W4D631_BLUGR</name>
<dbReference type="Pfam" id="PF11817">
    <property type="entry name" value="Foie-gras_1"/>
    <property type="match status" value="1"/>
</dbReference>